<evidence type="ECO:0000256" key="1">
    <source>
        <dbReference type="SAM" id="SignalP"/>
    </source>
</evidence>
<accession>A0A2M3ZMK8</accession>
<proteinExistence type="predicted"/>
<protein>
    <submittedName>
        <fullName evidence="2">Putative secreted peptide</fullName>
    </submittedName>
</protein>
<feature type="signal peptide" evidence="1">
    <location>
        <begin position="1"/>
        <end position="35"/>
    </location>
</feature>
<reference evidence="2" key="1">
    <citation type="submission" date="2018-01" db="EMBL/GenBank/DDBJ databases">
        <title>An insight into the sialome of Amazonian anophelines.</title>
        <authorList>
            <person name="Ribeiro J.M."/>
            <person name="Scarpassa V."/>
            <person name="Calvo E."/>
        </authorList>
    </citation>
    <scope>NUCLEOTIDE SEQUENCE</scope>
    <source>
        <tissue evidence="2">Salivary glands</tissue>
    </source>
</reference>
<organism evidence="2">
    <name type="scientific">Anopheles braziliensis</name>
    <dbReference type="NCBI Taxonomy" id="58242"/>
    <lineage>
        <taxon>Eukaryota</taxon>
        <taxon>Metazoa</taxon>
        <taxon>Ecdysozoa</taxon>
        <taxon>Arthropoda</taxon>
        <taxon>Hexapoda</taxon>
        <taxon>Insecta</taxon>
        <taxon>Pterygota</taxon>
        <taxon>Neoptera</taxon>
        <taxon>Endopterygota</taxon>
        <taxon>Diptera</taxon>
        <taxon>Nematocera</taxon>
        <taxon>Culicoidea</taxon>
        <taxon>Culicidae</taxon>
        <taxon>Anophelinae</taxon>
        <taxon>Anopheles</taxon>
    </lineage>
</organism>
<evidence type="ECO:0000313" key="2">
    <source>
        <dbReference type="EMBL" id="MBW29749.1"/>
    </source>
</evidence>
<name>A0A2M3ZMK8_9DIPT</name>
<feature type="chain" id="PRO_5014643140" evidence="1">
    <location>
        <begin position="36"/>
        <end position="71"/>
    </location>
</feature>
<dbReference type="AlphaFoldDB" id="A0A2M3ZMK8"/>
<dbReference type="EMBL" id="GGFM01008998">
    <property type="protein sequence ID" value="MBW29749.1"/>
    <property type="molecule type" value="Transcribed_RNA"/>
</dbReference>
<sequence>MTASAQMNNRPSMMAKCSFMLLWFISALLTESSRACFTAVPSHLLICTTSSSLAGAASPSAFLDFVILGCF</sequence>
<keyword evidence="1" id="KW-0732">Signal</keyword>